<dbReference type="AlphaFoldDB" id="A0A6C0CM63"/>
<reference evidence="1" key="1">
    <citation type="journal article" date="2020" name="Nature">
        <title>Giant virus diversity and host interactions through global metagenomics.</title>
        <authorList>
            <person name="Schulz F."/>
            <person name="Roux S."/>
            <person name="Paez-Espino D."/>
            <person name="Jungbluth S."/>
            <person name="Walsh D.A."/>
            <person name="Denef V.J."/>
            <person name="McMahon K.D."/>
            <person name="Konstantinidis K.T."/>
            <person name="Eloe-Fadrosh E.A."/>
            <person name="Kyrpides N.C."/>
            <person name="Woyke T."/>
        </authorList>
    </citation>
    <scope>NUCLEOTIDE SEQUENCE</scope>
    <source>
        <strain evidence="1">GVMAG-M-3300021343-4</strain>
    </source>
</reference>
<dbReference type="EMBL" id="MN739437">
    <property type="protein sequence ID" value="QHT04754.1"/>
    <property type="molecule type" value="Genomic_DNA"/>
</dbReference>
<organism evidence="1">
    <name type="scientific">viral metagenome</name>
    <dbReference type="NCBI Taxonomy" id="1070528"/>
    <lineage>
        <taxon>unclassified sequences</taxon>
        <taxon>metagenomes</taxon>
        <taxon>organismal metagenomes</taxon>
    </lineage>
</organism>
<evidence type="ECO:0000313" key="1">
    <source>
        <dbReference type="EMBL" id="QHT04754.1"/>
    </source>
</evidence>
<proteinExistence type="predicted"/>
<name>A0A6C0CM63_9ZZZZ</name>
<accession>A0A6C0CM63</accession>
<sequence length="131" mass="15538">MATIDEHNPYIKFMLKHYSGKPIEKWVRVCINKVPTAVVRKGPNDILKVRPYNYRDSWFPAVMRSDAHHVHNLEVQKEFWEAIYSSVECQDVLVKKKTDMKNMVQSKCILRVKDIMKVFTDIYDIEYPATF</sequence>
<protein>
    <submittedName>
        <fullName evidence="1">Uncharacterized protein</fullName>
    </submittedName>
</protein>